<protein>
    <submittedName>
        <fullName evidence="1">Uncharacterized protein</fullName>
    </submittedName>
</protein>
<comment type="caution">
    <text evidence="1">The sequence shown here is derived from an EMBL/GenBank/DDBJ whole genome shotgun (WGS) entry which is preliminary data.</text>
</comment>
<proteinExistence type="predicted"/>
<evidence type="ECO:0000313" key="2">
    <source>
        <dbReference type="Proteomes" id="UP001215598"/>
    </source>
</evidence>
<feature type="non-terminal residue" evidence="1">
    <location>
        <position position="151"/>
    </location>
</feature>
<sequence length="151" mass="16170">LISVGKLDEAGYTTTFGGGKVSVLNTEGKGFTCKRGPNRLYQLGGGAVEIKVRRTGETTALAAAISLETLHRCMAHSDPQTILEMYSKNLVDGLKIGSRMLHGRCVNCIHGRSKAHHHDKPIAPEGVEAADLVCIDLWGPARTQSRGGAKY</sequence>
<dbReference type="AlphaFoldDB" id="A0AAD7K1I4"/>
<keyword evidence="2" id="KW-1185">Reference proteome</keyword>
<feature type="non-terminal residue" evidence="1">
    <location>
        <position position="1"/>
    </location>
</feature>
<gene>
    <name evidence="1" type="ORF">B0H16DRAFT_1221014</name>
</gene>
<name>A0AAD7K1I4_9AGAR</name>
<reference evidence="1" key="1">
    <citation type="submission" date="2023-03" db="EMBL/GenBank/DDBJ databases">
        <title>Massive genome expansion in bonnet fungi (Mycena s.s.) driven by repeated elements and novel gene families across ecological guilds.</title>
        <authorList>
            <consortium name="Lawrence Berkeley National Laboratory"/>
            <person name="Harder C.B."/>
            <person name="Miyauchi S."/>
            <person name="Viragh M."/>
            <person name="Kuo A."/>
            <person name="Thoen E."/>
            <person name="Andreopoulos B."/>
            <person name="Lu D."/>
            <person name="Skrede I."/>
            <person name="Drula E."/>
            <person name="Henrissat B."/>
            <person name="Morin E."/>
            <person name="Kohler A."/>
            <person name="Barry K."/>
            <person name="LaButti K."/>
            <person name="Morin E."/>
            <person name="Salamov A."/>
            <person name="Lipzen A."/>
            <person name="Mereny Z."/>
            <person name="Hegedus B."/>
            <person name="Baldrian P."/>
            <person name="Stursova M."/>
            <person name="Weitz H."/>
            <person name="Taylor A."/>
            <person name="Grigoriev I.V."/>
            <person name="Nagy L.G."/>
            <person name="Martin F."/>
            <person name="Kauserud H."/>
        </authorList>
    </citation>
    <scope>NUCLEOTIDE SEQUENCE</scope>
    <source>
        <strain evidence="1">CBHHK182m</strain>
    </source>
</reference>
<dbReference type="Proteomes" id="UP001215598">
    <property type="component" value="Unassembled WGS sequence"/>
</dbReference>
<evidence type="ECO:0000313" key="1">
    <source>
        <dbReference type="EMBL" id="KAJ7776270.1"/>
    </source>
</evidence>
<dbReference type="EMBL" id="JARKIB010000009">
    <property type="protein sequence ID" value="KAJ7776270.1"/>
    <property type="molecule type" value="Genomic_DNA"/>
</dbReference>
<organism evidence="1 2">
    <name type="scientific">Mycena metata</name>
    <dbReference type="NCBI Taxonomy" id="1033252"/>
    <lineage>
        <taxon>Eukaryota</taxon>
        <taxon>Fungi</taxon>
        <taxon>Dikarya</taxon>
        <taxon>Basidiomycota</taxon>
        <taxon>Agaricomycotina</taxon>
        <taxon>Agaricomycetes</taxon>
        <taxon>Agaricomycetidae</taxon>
        <taxon>Agaricales</taxon>
        <taxon>Marasmiineae</taxon>
        <taxon>Mycenaceae</taxon>
        <taxon>Mycena</taxon>
    </lineage>
</organism>
<accession>A0AAD7K1I4</accession>